<evidence type="ECO:0000259" key="2">
    <source>
        <dbReference type="Pfam" id="PF14378"/>
    </source>
</evidence>
<dbReference type="InterPro" id="IPR036938">
    <property type="entry name" value="PAP2/HPO_sf"/>
</dbReference>
<name>A0ABS3NS51_9BACI</name>
<keyword evidence="1" id="KW-0472">Membrane</keyword>
<dbReference type="InterPro" id="IPR026841">
    <property type="entry name" value="Aur1/Ipt1"/>
</dbReference>
<feature type="transmembrane region" description="Helical" evidence="1">
    <location>
        <begin position="179"/>
        <end position="201"/>
    </location>
</feature>
<accession>A0ABS3NS51</accession>
<feature type="transmembrane region" description="Helical" evidence="1">
    <location>
        <begin position="51"/>
        <end position="72"/>
    </location>
</feature>
<protein>
    <submittedName>
        <fullName evidence="3">Phosphatase PAP2 family protein</fullName>
    </submittedName>
</protein>
<reference evidence="3 4" key="1">
    <citation type="submission" date="2021-03" db="EMBL/GenBank/DDBJ databases">
        <title>Identification of novel Bacillus strains.</title>
        <authorList>
            <person name="Xiao Z."/>
            <person name="Li Y."/>
            <person name="Shen J."/>
        </authorList>
    </citation>
    <scope>NUCLEOTIDE SEQUENCE [LARGE SCALE GENOMIC DNA]</scope>
    <source>
        <strain evidence="3 4">SY8</strain>
    </source>
</reference>
<dbReference type="Gene3D" id="1.20.144.10">
    <property type="entry name" value="Phosphatidic acid phosphatase type 2/haloperoxidase"/>
    <property type="match status" value="1"/>
</dbReference>
<dbReference type="Pfam" id="PF14378">
    <property type="entry name" value="PAP2_3"/>
    <property type="match status" value="1"/>
</dbReference>
<gene>
    <name evidence="3" type="ORF">J4P90_00585</name>
</gene>
<sequence length="217" mass="25221">MKKYKLSSFLPLSYILLLVLVSPLYDVLNKSGVHAVDVTTIVDDWIPFVKVFIIPYLLWFPYLYGALIYYCFADRKQYYVTLSSVILGKLTCFSIYYLWQTTVPRPTVVGTDVFSDLVRYIYSIDQPVNCFPSIHVLTTFVIMLAAYKRREQYKWEYWILTFFGTLIILSTLFTKQHAFLDAVSGMALASTLYLGVQLLLVNRKETVTIPVKQTYKM</sequence>
<feature type="transmembrane region" description="Helical" evidence="1">
    <location>
        <begin position="79"/>
        <end position="99"/>
    </location>
</feature>
<dbReference type="RefSeq" id="WP_208016461.1">
    <property type="nucleotide sequence ID" value="NZ_JAGDQJ010000002.1"/>
</dbReference>
<feature type="transmembrane region" description="Helical" evidence="1">
    <location>
        <begin position="126"/>
        <end position="145"/>
    </location>
</feature>
<keyword evidence="1" id="KW-0812">Transmembrane</keyword>
<evidence type="ECO:0000256" key="1">
    <source>
        <dbReference type="SAM" id="Phobius"/>
    </source>
</evidence>
<feature type="transmembrane region" description="Helical" evidence="1">
    <location>
        <begin position="157"/>
        <end position="173"/>
    </location>
</feature>
<keyword evidence="1" id="KW-1133">Transmembrane helix</keyword>
<comment type="caution">
    <text evidence="3">The sequence shown here is derived from an EMBL/GenBank/DDBJ whole genome shotgun (WGS) entry which is preliminary data.</text>
</comment>
<proteinExistence type="predicted"/>
<evidence type="ECO:0000313" key="3">
    <source>
        <dbReference type="EMBL" id="MBO1623758.1"/>
    </source>
</evidence>
<dbReference type="Proteomes" id="UP000677611">
    <property type="component" value="Unassembled WGS sequence"/>
</dbReference>
<keyword evidence="4" id="KW-1185">Reference proteome</keyword>
<dbReference type="SUPFAM" id="SSF48317">
    <property type="entry name" value="Acid phosphatase/Vanadium-dependent haloperoxidase"/>
    <property type="match status" value="1"/>
</dbReference>
<organism evidence="3 4">
    <name type="scientific">Bacillus arachidis</name>
    <dbReference type="NCBI Taxonomy" id="2819290"/>
    <lineage>
        <taxon>Bacteria</taxon>
        <taxon>Bacillati</taxon>
        <taxon>Bacillota</taxon>
        <taxon>Bacilli</taxon>
        <taxon>Bacillales</taxon>
        <taxon>Bacillaceae</taxon>
        <taxon>Bacillus</taxon>
    </lineage>
</organism>
<evidence type="ECO:0000313" key="4">
    <source>
        <dbReference type="Proteomes" id="UP000677611"/>
    </source>
</evidence>
<feature type="domain" description="Inositolphosphotransferase Aur1/Ipt1" evidence="2">
    <location>
        <begin position="56"/>
        <end position="191"/>
    </location>
</feature>
<dbReference type="EMBL" id="JAGDQJ010000002">
    <property type="protein sequence ID" value="MBO1623758.1"/>
    <property type="molecule type" value="Genomic_DNA"/>
</dbReference>